<dbReference type="EMBL" id="JAVJAN010000001">
    <property type="protein sequence ID" value="MDR5585903.1"/>
    <property type="molecule type" value="Genomic_DNA"/>
</dbReference>
<dbReference type="RefSeq" id="WP_252214141.1">
    <property type="nucleotide sequence ID" value="NZ_JAVJAN010000001.1"/>
</dbReference>
<feature type="domain" description="N-acetyltransferase" evidence="1">
    <location>
        <begin position="3"/>
        <end position="160"/>
    </location>
</feature>
<dbReference type="InterPro" id="IPR000182">
    <property type="entry name" value="GNAT_dom"/>
</dbReference>
<dbReference type="Pfam" id="PF00583">
    <property type="entry name" value="Acetyltransf_1"/>
    <property type="match status" value="1"/>
</dbReference>
<organism evidence="2 3">
    <name type="scientific">Clostridium aquiflavi</name>
    <dbReference type="NCBI Taxonomy" id="3073603"/>
    <lineage>
        <taxon>Bacteria</taxon>
        <taxon>Bacillati</taxon>
        <taxon>Bacillota</taxon>
        <taxon>Clostridia</taxon>
        <taxon>Eubacteriales</taxon>
        <taxon>Clostridiaceae</taxon>
        <taxon>Clostridium</taxon>
    </lineage>
</organism>
<dbReference type="GO" id="GO:0016740">
    <property type="term" value="F:transferase activity"/>
    <property type="evidence" value="ECO:0007669"/>
    <property type="project" value="UniProtKB-KW"/>
</dbReference>
<dbReference type="SUPFAM" id="SSF55729">
    <property type="entry name" value="Acyl-CoA N-acyltransferases (Nat)"/>
    <property type="match status" value="1"/>
</dbReference>
<protein>
    <submittedName>
        <fullName evidence="2">GNAT family protein</fullName>
        <ecNumber evidence="2">2.-.-.-</ecNumber>
    </submittedName>
</protein>
<dbReference type="CDD" id="cd04301">
    <property type="entry name" value="NAT_SF"/>
    <property type="match status" value="1"/>
</dbReference>
<evidence type="ECO:0000313" key="3">
    <source>
        <dbReference type="Proteomes" id="UP001256646"/>
    </source>
</evidence>
<dbReference type="PANTHER" id="PTHR43792:SF16">
    <property type="entry name" value="N-ACETYLTRANSFERASE DOMAIN-CONTAINING PROTEIN"/>
    <property type="match status" value="1"/>
</dbReference>
<sequence>MKLLFKRCAEEDFEDFFILRSDYENIYWTGHDEKPNKPNLKNWYLNQLKRDDRLLFIVRSDEADEPVGYLYLDIVGNNNNIIETGHGVNSKYKGKGLGTEIIKFAIDYSRSELTFIDEVDGWILEDNIGSIKNVLKNGYVETDERKEIYLENLNIYKTMKKYVYKIKNTQKNNSI</sequence>
<reference evidence="2 3" key="1">
    <citation type="submission" date="2023-09" db="EMBL/GenBank/DDBJ databases">
        <authorList>
            <person name="Zhai L."/>
        </authorList>
    </citation>
    <scope>NUCLEOTIDE SEQUENCE [LARGE SCALE GENOMIC DNA]</scope>
    <source>
        <strain evidence="2 3">5 N-1</strain>
    </source>
</reference>
<name>A0ABU1EBZ2_9CLOT</name>
<comment type="caution">
    <text evidence="2">The sequence shown here is derived from an EMBL/GenBank/DDBJ whole genome shotgun (WGS) entry which is preliminary data.</text>
</comment>
<dbReference type="InterPro" id="IPR051531">
    <property type="entry name" value="N-acetyltransferase"/>
</dbReference>
<dbReference type="Proteomes" id="UP001256646">
    <property type="component" value="Unassembled WGS sequence"/>
</dbReference>
<accession>A0ABU1EBZ2</accession>
<proteinExistence type="predicted"/>
<keyword evidence="2" id="KW-0808">Transferase</keyword>
<dbReference type="EC" id="2.-.-.-" evidence="2"/>
<evidence type="ECO:0000259" key="1">
    <source>
        <dbReference type="PROSITE" id="PS51186"/>
    </source>
</evidence>
<evidence type="ECO:0000313" key="2">
    <source>
        <dbReference type="EMBL" id="MDR5585903.1"/>
    </source>
</evidence>
<gene>
    <name evidence="2" type="ORF">RGC78_00305</name>
</gene>
<dbReference type="Gene3D" id="3.40.630.30">
    <property type="match status" value="1"/>
</dbReference>
<keyword evidence="3" id="KW-1185">Reference proteome</keyword>
<dbReference type="PROSITE" id="PS51186">
    <property type="entry name" value="GNAT"/>
    <property type="match status" value="1"/>
</dbReference>
<dbReference type="InterPro" id="IPR016181">
    <property type="entry name" value="Acyl_CoA_acyltransferase"/>
</dbReference>
<dbReference type="PANTHER" id="PTHR43792">
    <property type="entry name" value="GNAT FAMILY, PUTATIVE (AFU_ORTHOLOGUE AFUA_3G00765)-RELATED-RELATED"/>
    <property type="match status" value="1"/>
</dbReference>